<dbReference type="InterPro" id="IPR014710">
    <property type="entry name" value="RmlC-like_jellyroll"/>
</dbReference>
<evidence type="ECO:0000256" key="3">
    <source>
        <dbReference type="ARBA" id="ARBA00023163"/>
    </source>
</evidence>
<evidence type="ECO:0000313" key="6">
    <source>
        <dbReference type="EMBL" id="SER07301.1"/>
    </source>
</evidence>
<dbReference type="CDD" id="cd00092">
    <property type="entry name" value="HTH_CRP"/>
    <property type="match status" value="1"/>
</dbReference>
<dbReference type="InterPro" id="IPR036388">
    <property type="entry name" value="WH-like_DNA-bd_sf"/>
</dbReference>
<dbReference type="Gene3D" id="1.10.10.10">
    <property type="entry name" value="Winged helix-like DNA-binding domain superfamily/Winged helix DNA-binding domain"/>
    <property type="match status" value="1"/>
</dbReference>
<dbReference type="AlphaFoldDB" id="A0A1H9L711"/>
<dbReference type="PRINTS" id="PR00034">
    <property type="entry name" value="HTHCRP"/>
</dbReference>
<dbReference type="FunFam" id="1.10.10.10:FF:000028">
    <property type="entry name" value="Fumarate/nitrate reduction transcriptional regulator Fnr"/>
    <property type="match status" value="1"/>
</dbReference>
<feature type="region of interest" description="Disordered" evidence="4">
    <location>
        <begin position="254"/>
        <end position="274"/>
    </location>
</feature>
<feature type="domain" description="HTH crp-type" evidence="5">
    <location>
        <begin position="175"/>
        <end position="248"/>
    </location>
</feature>
<dbReference type="SUPFAM" id="SSF51206">
    <property type="entry name" value="cAMP-binding domain-like"/>
    <property type="match status" value="1"/>
</dbReference>
<dbReference type="InterPro" id="IPR018490">
    <property type="entry name" value="cNMP-bd_dom_sf"/>
</dbReference>
<evidence type="ECO:0000256" key="1">
    <source>
        <dbReference type="ARBA" id="ARBA00023015"/>
    </source>
</evidence>
<keyword evidence="2" id="KW-0238">DNA-binding</keyword>
<dbReference type="GeneID" id="93678560"/>
<sequence length="274" mass="30260">MSGQLKVSLLEQPAAPYTPPPVHLKPLVTLCRDCRVSGLCLPTGLPLDDKRCLGALIGPRLRIRKGAALFNANAPLTMLYAVRCGSFKSSLNSAEGQGVVINFWMPGDVLGLDAIATDHHVCDAIALEDSEVCPVPYHRLQTLARDFPVLQQSLNRLMSREIVREQERVLMLCNLTAEQRLASFLIGLSKRFVNRGYSAHGFMLRMSREDMASYLGLRLETVCRSVARLRAQGIVSLRGRLVEIHDMSALMAIEQGDPDNERKQSPKAPCSSTH</sequence>
<proteinExistence type="predicted"/>
<dbReference type="Gene3D" id="2.60.120.10">
    <property type="entry name" value="Jelly Rolls"/>
    <property type="match status" value="1"/>
</dbReference>
<dbReference type="Pfam" id="PF13545">
    <property type="entry name" value="HTH_Crp_2"/>
    <property type="match status" value="1"/>
</dbReference>
<dbReference type="RefSeq" id="WP_094011376.1">
    <property type="nucleotide sequence ID" value="NZ_CP128543.1"/>
</dbReference>
<name>A0A1H9L711_9PSED</name>
<dbReference type="PANTHER" id="PTHR24567">
    <property type="entry name" value="CRP FAMILY TRANSCRIPTIONAL REGULATORY PROTEIN"/>
    <property type="match status" value="1"/>
</dbReference>
<dbReference type="GO" id="GO:0005829">
    <property type="term" value="C:cytosol"/>
    <property type="evidence" value="ECO:0007669"/>
    <property type="project" value="TreeGrafter"/>
</dbReference>
<organism evidence="6 7">
    <name type="scientific">Pseudomonas soli</name>
    <dbReference type="NCBI Taxonomy" id="1306993"/>
    <lineage>
        <taxon>Bacteria</taxon>
        <taxon>Pseudomonadati</taxon>
        <taxon>Pseudomonadota</taxon>
        <taxon>Gammaproteobacteria</taxon>
        <taxon>Pseudomonadales</taxon>
        <taxon>Pseudomonadaceae</taxon>
        <taxon>Pseudomonas</taxon>
    </lineage>
</organism>
<dbReference type="InterPro" id="IPR050397">
    <property type="entry name" value="Env_Response_Regulators"/>
</dbReference>
<dbReference type="Proteomes" id="UP000199221">
    <property type="component" value="Unassembled WGS sequence"/>
</dbReference>
<dbReference type="GO" id="GO:0003700">
    <property type="term" value="F:DNA-binding transcription factor activity"/>
    <property type="evidence" value="ECO:0007669"/>
    <property type="project" value="TreeGrafter"/>
</dbReference>
<dbReference type="InterPro" id="IPR036390">
    <property type="entry name" value="WH_DNA-bd_sf"/>
</dbReference>
<evidence type="ECO:0000313" key="7">
    <source>
        <dbReference type="Proteomes" id="UP000199221"/>
    </source>
</evidence>
<dbReference type="CDD" id="cd00038">
    <property type="entry name" value="CAP_ED"/>
    <property type="match status" value="1"/>
</dbReference>
<dbReference type="SUPFAM" id="SSF46785">
    <property type="entry name" value="Winged helix' DNA-binding domain"/>
    <property type="match status" value="1"/>
</dbReference>
<dbReference type="InterPro" id="IPR000595">
    <property type="entry name" value="cNMP-bd_dom"/>
</dbReference>
<dbReference type="PROSITE" id="PS51063">
    <property type="entry name" value="HTH_CRP_2"/>
    <property type="match status" value="1"/>
</dbReference>
<evidence type="ECO:0000259" key="5">
    <source>
        <dbReference type="PROSITE" id="PS51063"/>
    </source>
</evidence>
<dbReference type="Pfam" id="PF00027">
    <property type="entry name" value="cNMP_binding"/>
    <property type="match status" value="1"/>
</dbReference>
<dbReference type="InterPro" id="IPR012318">
    <property type="entry name" value="HTH_CRP"/>
</dbReference>
<dbReference type="SMART" id="SM00100">
    <property type="entry name" value="cNMP"/>
    <property type="match status" value="1"/>
</dbReference>
<keyword evidence="3" id="KW-0804">Transcription</keyword>
<dbReference type="SMART" id="SM00419">
    <property type="entry name" value="HTH_CRP"/>
    <property type="match status" value="1"/>
</dbReference>
<dbReference type="GO" id="GO:0003677">
    <property type="term" value="F:DNA binding"/>
    <property type="evidence" value="ECO:0007669"/>
    <property type="project" value="UniProtKB-KW"/>
</dbReference>
<gene>
    <name evidence="6" type="ORF">SAMN05216230_105230</name>
</gene>
<keyword evidence="1" id="KW-0805">Transcription regulation</keyword>
<dbReference type="PANTHER" id="PTHR24567:SF75">
    <property type="entry name" value="FUMARATE AND NITRATE REDUCTION REGULATORY PROTEIN"/>
    <property type="match status" value="1"/>
</dbReference>
<evidence type="ECO:0000256" key="4">
    <source>
        <dbReference type="SAM" id="MobiDB-lite"/>
    </source>
</evidence>
<protein>
    <submittedName>
        <fullName evidence="6">CRP/FNR family transcriptional regulator, anaerobic regulatory protein</fullName>
    </submittedName>
</protein>
<evidence type="ECO:0000256" key="2">
    <source>
        <dbReference type="ARBA" id="ARBA00023125"/>
    </source>
</evidence>
<reference evidence="6 7" key="1">
    <citation type="submission" date="2016-10" db="EMBL/GenBank/DDBJ databases">
        <authorList>
            <person name="de Groot N.N."/>
        </authorList>
    </citation>
    <scope>NUCLEOTIDE SEQUENCE [LARGE SCALE GENOMIC DNA]</scope>
    <source>
        <strain evidence="6 7">LMG 27941</strain>
    </source>
</reference>
<dbReference type="EMBL" id="FOEQ01000005">
    <property type="protein sequence ID" value="SER07301.1"/>
    <property type="molecule type" value="Genomic_DNA"/>
</dbReference>
<accession>A0A1H9L711</accession>